<dbReference type="EMBL" id="SGWQ01000004">
    <property type="protein sequence ID" value="RZS39298.1"/>
    <property type="molecule type" value="Genomic_DNA"/>
</dbReference>
<dbReference type="AlphaFoldDB" id="A0A4Q7KR09"/>
<name>A0A4Q7KR09_9PSEU</name>
<dbReference type="PANTHER" id="PTHR43391:SF94">
    <property type="entry name" value="OXIDOREDUCTASE-RELATED"/>
    <property type="match status" value="1"/>
</dbReference>
<dbReference type="RefSeq" id="WP_130344849.1">
    <property type="nucleotide sequence ID" value="NZ_SGWQ01000004.1"/>
</dbReference>
<evidence type="ECO:0000313" key="3">
    <source>
        <dbReference type="EMBL" id="RZS39298.1"/>
    </source>
</evidence>
<keyword evidence="2" id="KW-0560">Oxidoreductase</keyword>
<dbReference type="GO" id="GO:0016491">
    <property type="term" value="F:oxidoreductase activity"/>
    <property type="evidence" value="ECO:0007669"/>
    <property type="project" value="UniProtKB-KW"/>
</dbReference>
<dbReference type="SUPFAM" id="SSF51735">
    <property type="entry name" value="NAD(P)-binding Rossmann-fold domains"/>
    <property type="match status" value="1"/>
</dbReference>
<dbReference type="InterPro" id="IPR036291">
    <property type="entry name" value="NAD(P)-bd_dom_sf"/>
</dbReference>
<dbReference type="Proteomes" id="UP000294257">
    <property type="component" value="Unassembled WGS sequence"/>
</dbReference>
<dbReference type="Pfam" id="PF00106">
    <property type="entry name" value="adh_short"/>
    <property type="match status" value="1"/>
</dbReference>
<dbReference type="PRINTS" id="PR00081">
    <property type="entry name" value="GDHRDH"/>
</dbReference>
<dbReference type="OrthoDB" id="9775296at2"/>
<evidence type="ECO:0000256" key="1">
    <source>
        <dbReference type="ARBA" id="ARBA00006484"/>
    </source>
</evidence>
<comment type="caution">
    <text evidence="3">The sequence shown here is derived from an EMBL/GenBank/DDBJ whole genome shotgun (WGS) entry which is preliminary data.</text>
</comment>
<dbReference type="InterPro" id="IPR002347">
    <property type="entry name" value="SDR_fam"/>
</dbReference>
<protein>
    <submittedName>
        <fullName evidence="3">NADP-dependent 3-hydroxy acid dehydrogenase YdfG</fullName>
    </submittedName>
</protein>
<dbReference type="CDD" id="cd05233">
    <property type="entry name" value="SDR_c"/>
    <property type="match status" value="1"/>
</dbReference>
<gene>
    <name evidence="3" type="ORF">EV193_104515</name>
</gene>
<accession>A0A4Q7KR09</accession>
<dbReference type="PANTHER" id="PTHR43391">
    <property type="entry name" value="RETINOL DEHYDROGENASE-RELATED"/>
    <property type="match status" value="1"/>
</dbReference>
<reference evidence="3 4" key="1">
    <citation type="submission" date="2019-02" db="EMBL/GenBank/DDBJ databases">
        <title>Genomic Encyclopedia of Type Strains, Phase IV (KMG-IV): sequencing the most valuable type-strain genomes for metagenomic binning, comparative biology and taxonomic classification.</title>
        <authorList>
            <person name="Goeker M."/>
        </authorList>
    </citation>
    <scope>NUCLEOTIDE SEQUENCE [LARGE SCALE GENOMIC DNA]</scope>
    <source>
        <strain evidence="3 4">DSM 101727</strain>
    </source>
</reference>
<evidence type="ECO:0000313" key="4">
    <source>
        <dbReference type="Proteomes" id="UP000294257"/>
    </source>
</evidence>
<dbReference type="Gene3D" id="3.40.50.720">
    <property type="entry name" value="NAD(P)-binding Rossmann-like Domain"/>
    <property type="match status" value="1"/>
</dbReference>
<proteinExistence type="inferred from homology"/>
<keyword evidence="4" id="KW-1185">Reference proteome</keyword>
<organism evidence="3 4">
    <name type="scientific">Herbihabitans rhizosphaerae</name>
    <dbReference type="NCBI Taxonomy" id="1872711"/>
    <lineage>
        <taxon>Bacteria</taxon>
        <taxon>Bacillati</taxon>
        <taxon>Actinomycetota</taxon>
        <taxon>Actinomycetes</taxon>
        <taxon>Pseudonocardiales</taxon>
        <taxon>Pseudonocardiaceae</taxon>
        <taxon>Herbihabitans</taxon>
    </lineage>
</organism>
<comment type="similarity">
    <text evidence="1">Belongs to the short-chain dehydrogenases/reductases (SDR) family.</text>
</comment>
<evidence type="ECO:0000256" key="2">
    <source>
        <dbReference type="ARBA" id="ARBA00023002"/>
    </source>
</evidence>
<sequence>MTDASHPAAPVTLVTGGSTGIGAATVKRLVAAGHRVAYTGRNRERLAVAAGEIGRADLTLPIIADAGEYDAVQAAVTETVDRFGRLDHVVANAGFAVFDGLADADPLALKDMVLTNVLGPALLIKAALPALKENRGRVVLVGSVAGFKNSPGNFYGVTKWAVTALAENTRMQLTEHGVGVTLIAPGRVDTPFWSEGAPDGQMLTADHIADAIAWAIGQPDGVDINTVVVRPFGQAV</sequence>